<dbReference type="GO" id="GO:0016020">
    <property type="term" value="C:membrane"/>
    <property type="evidence" value="ECO:0007669"/>
    <property type="project" value="UniProtKB-SubCell"/>
</dbReference>
<dbReference type="KEGG" id="tpx:Turpa_1487"/>
<evidence type="ECO:0000256" key="2">
    <source>
        <dbReference type="ARBA" id="ARBA00022692"/>
    </source>
</evidence>
<feature type="transmembrane region" description="Helical" evidence="5">
    <location>
        <begin position="12"/>
        <end position="33"/>
    </location>
</feature>
<keyword evidence="2 5" id="KW-0812">Transmembrane</keyword>
<dbReference type="PANTHER" id="PTHR11785">
    <property type="entry name" value="AMINO ACID TRANSPORTER"/>
    <property type="match status" value="1"/>
</dbReference>
<dbReference type="STRING" id="869212.Turpa_1487"/>
<dbReference type="InterPro" id="IPR002293">
    <property type="entry name" value="AA/rel_permease1"/>
</dbReference>
<dbReference type="InterPro" id="IPR050598">
    <property type="entry name" value="AminoAcid_Transporter"/>
</dbReference>
<dbReference type="EMBL" id="CP002959">
    <property type="protein sequence ID" value="AFM12135.1"/>
    <property type="molecule type" value="Genomic_DNA"/>
</dbReference>
<dbReference type="PANTHER" id="PTHR11785:SF512">
    <property type="entry name" value="SOBREMESA, ISOFORM B"/>
    <property type="match status" value="1"/>
</dbReference>
<sequence>MTFTNPAAPRRALGLFTAISLVAGCMIGTGVFLKPAIMAQHAGSVAIVLLAWLVAGLLSYAGALTYAELCSRMPEAGGEYAILRNVYGRFPAYMYGWMRFTIGAPGSAASYAVGAAAFLHVVVPYSAMGIKVWQMAVVFIALFTIINSLTIFVSSSVQVTLTAIKIISLSVLVGTLFFLAPEAARDAAPVKWPGMVSFSAALLAALWAYDGWNNLPMLGGEVKNAQRNLPIALAVGLGLVIVVYLLVNQAFFHVLTFNEVLAANPSVKPDAEPVATAAMHKVISDASVKVIAAMMVVSALGAMSGSILASARVPYAMAHDGVFFKPLGRLSPVNAIPVVSTITQGSIAALLAVSGTFDELTDSVVFASYIFYGLTAGAIFKIRGFRKTAAEPGIFRTPLYPILPLLFLLCSAGFIIYAAIAMPYLTAIGIGVILLGVPGYFWFTKKKPSSAPQLTQSAS</sequence>
<dbReference type="Pfam" id="PF13520">
    <property type="entry name" value="AA_permease_2"/>
    <property type="match status" value="1"/>
</dbReference>
<feature type="transmembrane region" description="Helical" evidence="5">
    <location>
        <begin position="229"/>
        <end position="247"/>
    </location>
</feature>
<evidence type="ECO:0000256" key="4">
    <source>
        <dbReference type="ARBA" id="ARBA00023136"/>
    </source>
</evidence>
<gene>
    <name evidence="6" type="ordered locus">Turpa_1487</name>
</gene>
<evidence type="ECO:0000256" key="5">
    <source>
        <dbReference type="SAM" id="Phobius"/>
    </source>
</evidence>
<feature type="transmembrane region" description="Helical" evidence="5">
    <location>
        <begin position="290"/>
        <end position="311"/>
    </location>
</feature>
<accession>I4B4C8</accession>
<dbReference type="HOGENOM" id="CLU_007946_3_4_12"/>
<dbReference type="Gene3D" id="1.20.1740.10">
    <property type="entry name" value="Amino acid/polyamine transporter I"/>
    <property type="match status" value="1"/>
</dbReference>
<dbReference type="Proteomes" id="UP000006048">
    <property type="component" value="Chromosome"/>
</dbReference>
<name>I4B4C8_TURPD</name>
<comment type="subcellular location">
    <subcellularLocation>
        <location evidence="1">Membrane</location>
        <topology evidence="1">Multi-pass membrane protein</topology>
    </subcellularLocation>
</comment>
<keyword evidence="4 5" id="KW-0472">Membrane</keyword>
<dbReference type="AlphaFoldDB" id="I4B4C8"/>
<dbReference type="PIRSF" id="PIRSF006060">
    <property type="entry name" value="AA_transporter"/>
    <property type="match status" value="1"/>
</dbReference>
<evidence type="ECO:0000313" key="7">
    <source>
        <dbReference type="Proteomes" id="UP000006048"/>
    </source>
</evidence>
<keyword evidence="7" id="KW-1185">Reference proteome</keyword>
<feature type="transmembrane region" description="Helical" evidence="5">
    <location>
        <begin position="402"/>
        <end position="420"/>
    </location>
</feature>
<feature type="transmembrane region" description="Helical" evidence="5">
    <location>
        <begin position="426"/>
        <end position="443"/>
    </location>
</feature>
<feature type="transmembrane region" description="Helical" evidence="5">
    <location>
        <begin position="45"/>
        <end position="67"/>
    </location>
</feature>
<feature type="transmembrane region" description="Helical" evidence="5">
    <location>
        <begin position="364"/>
        <end position="382"/>
    </location>
</feature>
<feature type="transmembrane region" description="Helical" evidence="5">
    <location>
        <begin position="192"/>
        <end position="209"/>
    </location>
</feature>
<feature type="transmembrane region" description="Helical" evidence="5">
    <location>
        <begin position="102"/>
        <end position="123"/>
    </location>
</feature>
<dbReference type="GO" id="GO:0015179">
    <property type="term" value="F:L-amino acid transmembrane transporter activity"/>
    <property type="evidence" value="ECO:0007669"/>
    <property type="project" value="TreeGrafter"/>
</dbReference>
<keyword evidence="3 5" id="KW-1133">Transmembrane helix</keyword>
<proteinExistence type="predicted"/>
<organism evidence="6 7">
    <name type="scientific">Turneriella parva (strain ATCC BAA-1111 / DSM 21527 / NCTC 11395 / H)</name>
    <name type="common">Leptospira parva</name>
    <dbReference type="NCBI Taxonomy" id="869212"/>
    <lineage>
        <taxon>Bacteria</taxon>
        <taxon>Pseudomonadati</taxon>
        <taxon>Spirochaetota</taxon>
        <taxon>Spirochaetia</taxon>
        <taxon>Leptospirales</taxon>
        <taxon>Leptospiraceae</taxon>
        <taxon>Turneriella</taxon>
    </lineage>
</organism>
<evidence type="ECO:0000256" key="3">
    <source>
        <dbReference type="ARBA" id="ARBA00022989"/>
    </source>
</evidence>
<evidence type="ECO:0000256" key="1">
    <source>
        <dbReference type="ARBA" id="ARBA00004141"/>
    </source>
</evidence>
<reference evidence="6 7" key="1">
    <citation type="submission" date="2012-06" db="EMBL/GenBank/DDBJ databases">
        <title>The complete chromosome of genome of Turneriella parva DSM 21527.</title>
        <authorList>
            <consortium name="US DOE Joint Genome Institute (JGI-PGF)"/>
            <person name="Lucas S."/>
            <person name="Han J."/>
            <person name="Lapidus A."/>
            <person name="Bruce D."/>
            <person name="Goodwin L."/>
            <person name="Pitluck S."/>
            <person name="Peters L."/>
            <person name="Kyrpides N."/>
            <person name="Mavromatis K."/>
            <person name="Ivanova N."/>
            <person name="Mikhailova N."/>
            <person name="Chertkov O."/>
            <person name="Detter J.C."/>
            <person name="Tapia R."/>
            <person name="Han C."/>
            <person name="Land M."/>
            <person name="Hauser L."/>
            <person name="Markowitz V."/>
            <person name="Cheng J.-F."/>
            <person name="Hugenholtz P."/>
            <person name="Woyke T."/>
            <person name="Wu D."/>
            <person name="Gronow S."/>
            <person name="Wellnitz S."/>
            <person name="Brambilla E."/>
            <person name="Klenk H.-P."/>
            <person name="Eisen J.A."/>
        </authorList>
    </citation>
    <scope>NUCLEOTIDE SEQUENCE [LARGE SCALE GENOMIC DNA]</scope>
    <source>
        <strain evidence="7">ATCC BAA-1111 / DSM 21527 / NCTC 11395 / H</strain>
    </source>
</reference>
<evidence type="ECO:0000313" key="6">
    <source>
        <dbReference type="EMBL" id="AFM12135.1"/>
    </source>
</evidence>
<protein>
    <submittedName>
        <fullName evidence="6">Amino acid permease-associated region</fullName>
    </submittedName>
</protein>
<feature type="transmembrane region" description="Helical" evidence="5">
    <location>
        <begin position="159"/>
        <end position="180"/>
    </location>
</feature>
<feature type="transmembrane region" description="Helical" evidence="5">
    <location>
        <begin position="135"/>
        <end position="153"/>
    </location>
</feature>